<evidence type="ECO:0000256" key="6">
    <source>
        <dbReference type="ARBA" id="ARBA00022989"/>
    </source>
</evidence>
<name>L1MC01_9CORY</name>
<dbReference type="AlphaFoldDB" id="L1MC01"/>
<sequence>MAIATLISRITGFLRNMAIGATMGPAVASAFNVANTLPNMVTEIVLGAVLTSLVIPVLVRAEKEDEDHGAAFIRRLFTLSMTLLITVTLTSVIGAPLLVSMALDRGGQVNVSQATAFGFLLLPQILFYGMFSLFMAVLNTKAIFKPGAWAPVVNNVVVLVVLALYFILPGQLDPKEPVNIANPHILLLGVGTTLGVVVQALIMVPPLRRAGVDLRPLWGIDDRLKQFGGMALAIIVYVGISQFGLIITSRVASANDASAWTIYQQAWLLLQMPYGIIGVTLLTAIMPRLSRNAAAGDDQAGVHDLTVATKLTAIALIPVVFFLTAFGPSIGIGLFAYLNFDVASAHILGLTLSFSAFTLIPYALVLLHLRVFYAREEAWTPTFIVAGITGTKVLLSMLAPLVASSPQDVVILLAAANGFGYVAGAVIGTFLLRRTLGVLNGRSVVHTALWAIGASIAGVVVAYGLDMLVMLILGGLFENFGSVGFIIRTMLAGVVFLVVTGVVLWRSKLEEVLAFGAVLRRIPGLRRFAPAAVPGGEEGDEEAISETEQLLAASDFTATQVLPPMSAGAVRGPRLVAGAPVADGRFRLLADHGGVPGARFWHAQEQATGRQVALVTVDTTTEENAEDITAATLELAQLNHPGIAPNIEVLNFRTGCIVIADWVTGSSLDAVAKAGANPAAATLALRPLAEAAARAHDRALTLGLDHQSRIRITSTGTAILAFPAVLSTSSEDQDLNGLGSALTMLIDAPAAELPAGAQPTDAHEFADELYAYARAHAQAVAEQDTQLIVRVEDVPDPELQVGGFGGAGYSRRMTALIAIFSVGLVVTTAVITVFLMSVFNNNQDSPITHNGAGNGQSIQLPVTHAEEWEPAPVVAGTEDNPELAPLVIDNNPTTAWSTDVYLNQFGSVGTKRGVGLLLDLEQPSTVSKLQLVTDRPGSRVAIYGFNNPNPTTFDGAVPIGQAELNRGITDVEVQNSESFNKVLVWVVEMPLPEAATINSITVFGSPASG</sequence>
<comment type="subcellular location">
    <subcellularLocation>
        <location evidence="1">Cell membrane</location>
        <topology evidence="1">Multi-pass membrane protein</topology>
    </subcellularLocation>
</comment>
<evidence type="ECO:0000256" key="7">
    <source>
        <dbReference type="ARBA" id="ARBA00023136"/>
    </source>
</evidence>
<evidence type="ECO:0000256" key="8">
    <source>
        <dbReference type="SAM" id="Phobius"/>
    </source>
</evidence>
<feature type="transmembrane region" description="Helical" evidence="8">
    <location>
        <begin position="79"/>
        <end position="103"/>
    </location>
</feature>
<feature type="transmembrane region" description="Helical" evidence="8">
    <location>
        <begin position="180"/>
        <end position="207"/>
    </location>
</feature>
<evidence type="ECO:0000256" key="2">
    <source>
        <dbReference type="ARBA" id="ARBA00022475"/>
    </source>
</evidence>
<dbReference type="PANTHER" id="PTHR47019">
    <property type="entry name" value="LIPID II FLIPPASE MURJ"/>
    <property type="match status" value="1"/>
</dbReference>
<feature type="transmembrane region" description="Helical" evidence="8">
    <location>
        <begin position="379"/>
        <end position="403"/>
    </location>
</feature>
<dbReference type="Gene3D" id="1.10.510.10">
    <property type="entry name" value="Transferase(Phosphotransferase) domain 1"/>
    <property type="match status" value="1"/>
</dbReference>
<dbReference type="InterPro" id="IPR051050">
    <property type="entry name" value="Lipid_II_flippase_MurJ/MviN"/>
</dbReference>
<keyword evidence="4" id="KW-0133">Cell shape</keyword>
<dbReference type="HOGENOM" id="CLU_006797_0_1_11"/>
<keyword evidence="5" id="KW-0573">Peptidoglycan synthesis</keyword>
<keyword evidence="10" id="KW-1185">Reference proteome</keyword>
<dbReference type="Gene3D" id="3.30.200.20">
    <property type="entry name" value="Phosphorylase Kinase, domain 1"/>
    <property type="match status" value="1"/>
</dbReference>
<dbReference type="CDD" id="cd13973">
    <property type="entry name" value="PK_MviN-like"/>
    <property type="match status" value="1"/>
</dbReference>
<feature type="transmembrane region" description="Helical" evidence="8">
    <location>
        <begin position="148"/>
        <end position="168"/>
    </location>
</feature>
<reference evidence="9 10" key="1">
    <citation type="submission" date="2012-05" db="EMBL/GenBank/DDBJ databases">
        <authorList>
            <person name="Weinstock G."/>
            <person name="Sodergren E."/>
            <person name="Lobos E.A."/>
            <person name="Fulton L."/>
            <person name="Fulton R."/>
            <person name="Courtney L."/>
            <person name="Fronick C."/>
            <person name="O'Laughlin M."/>
            <person name="Godfrey J."/>
            <person name="Wilson R.M."/>
            <person name="Miner T."/>
            <person name="Farmer C."/>
            <person name="Delehaunty K."/>
            <person name="Cordes M."/>
            <person name="Minx P."/>
            <person name="Tomlinson C."/>
            <person name="Chen J."/>
            <person name="Wollam A."/>
            <person name="Pepin K.H."/>
            <person name="Bhonagiri V."/>
            <person name="Zhang X."/>
            <person name="Suruliraj S."/>
            <person name="Warren W."/>
            <person name="Mitreva M."/>
            <person name="Mardis E.R."/>
            <person name="Wilson R.K."/>
        </authorList>
    </citation>
    <scope>NUCLEOTIDE SEQUENCE [LARGE SCALE GENOMIC DNA]</scope>
    <source>
        <strain evidence="9 10">F0235</strain>
    </source>
</reference>
<dbReference type="PRINTS" id="PR01806">
    <property type="entry name" value="VIRFACTRMVIN"/>
</dbReference>
<feature type="transmembrane region" description="Helical" evidence="8">
    <location>
        <begin position="444"/>
        <end position="465"/>
    </location>
</feature>
<dbReference type="GO" id="GO:0008360">
    <property type="term" value="P:regulation of cell shape"/>
    <property type="evidence" value="ECO:0007669"/>
    <property type="project" value="UniProtKB-KW"/>
</dbReference>
<dbReference type="InterPro" id="IPR004268">
    <property type="entry name" value="MurJ"/>
</dbReference>
<dbReference type="eggNOG" id="COG0728">
    <property type="taxonomic scope" value="Bacteria"/>
</dbReference>
<gene>
    <name evidence="9" type="ORF">HMPREF9997_02234</name>
</gene>
<evidence type="ECO:0000256" key="4">
    <source>
        <dbReference type="ARBA" id="ARBA00022960"/>
    </source>
</evidence>
<evidence type="ECO:0000256" key="1">
    <source>
        <dbReference type="ARBA" id="ARBA00004651"/>
    </source>
</evidence>
<evidence type="ECO:0000313" key="10">
    <source>
        <dbReference type="Proteomes" id="UP000010445"/>
    </source>
</evidence>
<dbReference type="STRING" id="1035195.HMPREF9997_02234"/>
<dbReference type="GO" id="GO:0034204">
    <property type="term" value="P:lipid translocation"/>
    <property type="evidence" value="ECO:0007669"/>
    <property type="project" value="TreeGrafter"/>
</dbReference>
<feature type="transmembrane region" description="Helical" evidence="8">
    <location>
        <begin position="485"/>
        <end position="505"/>
    </location>
</feature>
<feature type="transmembrane region" description="Helical" evidence="8">
    <location>
        <begin position="344"/>
        <end position="367"/>
    </location>
</feature>
<accession>L1MC01</accession>
<dbReference type="PANTHER" id="PTHR47019:SF1">
    <property type="entry name" value="LIPID II FLIPPASE MURJ"/>
    <property type="match status" value="1"/>
</dbReference>
<feature type="transmembrane region" description="Helical" evidence="8">
    <location>
        <begin position="267"/>
        <end position="285"/>
    </location>
</feature>
<evidence type="ECO:0000256" key="3">
    <source>
        <dbReference type="ARBA" id="ARBA00022692"/>
    </source>
</evidence>
<dbReference type="PATRIC" id="fig|1035195.3.peg.1999"/>
<keyword evidence="6 8" id="KW-1133">Transmembrane helix</keyword>
<feature type="transmembrane region" description="Helical" evidence="8">
    <location>
        <begin position="40"/>
        <end position="59"/>
    </location>
</feature>
<proteinExistence type="predicted"/>
<evidence type="ECO:0000256" key="5">
    <source>
        <dbReference type="ARBA" id="ARBA00022984"/>
    </source>
</evidence>
<dbReference type="CDD" id="cd13123">
    <property type="entry name" value="MATE_MurJ_like"/>
    <property type="match status" value="1"/>
</dbReference>
<dbReference type="GO" id="GO:0015648">
    <property type="term" value="F:lipid-linked peptidoglycan transporter activity"/>
    <property type="evidence" value="ECO:0007669"/>
    <property type="project" value="TreeGrafter"/>
</dbReference>
<feature type="transmembrane region" description="Helical" evidence="8">
    <location>
        <begin position="313"/>
        <end position="338"/>
    </location>
</feature>
<comment type="caution">
    <text evidence="9">The sequence shown here is derived from an EMBL/GenBank/DDBJ whole genome shotgun (WGS) entry which is preliminary data.</text>
</comment>
<keyword evidence="2" id="KW-1003">Cell membrane</keyword>
<keyword evidence="7 8" id="KW-0472">Membrane</keyword>
<dbReference type="GO" id="GO:0009252">
    <property type="term" value="P:peptidoglycan biosynthetic process"/>
    <property type="evidence" value="ECO:0007669"/>
    <property type="project" value="UniProtKB-KW"/>
</dbReference>
<feature type="transmembrane region" description="Helical" evidence="8">
    <location>
        <begin position="227"/>
        <end position="247"/>
    </location>
</feature>
<feature type="transmembrane region" description="Helical" evidence="8">
    <location>
        <begin position="115"/>
        <end position="136"/>
    </location>
</feature>
<feature type="transmembrane region" description="Helical" evidence="8">
    <location>
        <begin position="815"/>
        <end position="839"/>
    </location>
</feature>
<dbReference type="OrthoDB" id="9786339at2"/>
<organism evidence="9 10">
    <name type="scientific">Corynebacterium durum F0235</name>
    <dbReference type="NCBI Taxonomy" id="1035195"/>
    <lineage>
        <taxon>Bacteria</taxon>
        <taxon>Bacillati</taxon>
        <taxon>Actinomycetota</taxon>
        <taxon>Actinomycetes</taxon>
        <taxon>Mycobacteriales</taxon>
        <taxon>Corynebacteriaceae</taxon>
        <taxon>Corynebacterium</taxon>
    </lineage>
</organism>
<feature type="transmembrane region" description="Helical" evidence="8">
    <location>
        <begin position="409"/>
        <end position="432"/>
    </location>
</feature>
<dbReference type="EMBL" id="AMEM01000037">
    <property type="protein sequence ID" value="EKX88560.1"/>
    <property type="molecule type" value="Genomic_DNA"/>
</dbReference>
<dbReference type="Pfam" id="PF03023">
    <property type="entry name" value="MurJ"/>
    <property type="match status" value="1"/>
</dbReference>
<dbReference type="Proteomes" id="UP000010445">
    <property type="component" value="Unassembled WGS sequence"/>
</dbReference>
<dbReference type="GO" id="GO:0005886">
    <property type="term" value="C:plasma membrane"/>
    <property type="evidence" value="ECO:0007669"/>
    <property type="project" value="UniProtKB-SubCell"/>
</dbReference>
<keyword evidence="3 8" id="KW-0812">Transmembrane</keyword>
<protein>
    <submittedName>
        <fullName evidence="9">Putative integral membrane protein MviN</fullName>
    </submittedName>
</protein>
<evidence type="ECO:0000313" key="9">
    <source>
        <dbReference type="EMBL" id="EKX88560.1"/>
    </source>
</evidence>